<keyword evidence="5" id="KW-0445">Lipid transport</keyword>
<feature type="compositionally biased region" description="Polar residues" evidence="10">
    <location>
        <begin position="514"/>
        <end position="531"/>
    </location>
</feature>
<dbReference type="Pfam" id="PF26544">
    <property type="entry name" value="Mdm12"/>
    <property type="match status" value="3"/>
</dbReference>
<keyword evidence="4 9" id="KW-0256">Endoplasmic reticulum</keyword>
<feature type="region of interest" description="Disordered" evidence="10">
    <location>
        <begin position="315"/>
        <end position="361"/>
    </location>
</feature>
<dbReference type="Proteomes" id="UP000307173">
    <property type="component" value="Unassembled WGS sequence"/>
</dbReference>
<dbReference type="CDD" id="cd21672">
    <property type="entry name" value="SMP_Mdm12"/>
    <property type="match status" value="1"/>
</dbReference>
<evidence type="ECO:0000313" key="12">
    <source>
        <dbReference type="EMBL" id="TID29482.1"/>
    </source>
</evidence>
<dbReference type="PROSITE" id="PS51847">
    <property type="entry name" value="SMP"/>
    <property type="match status" value="1"/>
</dbReference>
<accession>A0A4T0X3P6</accession>
<evidence type="ECO:0000256" key="5">
    <source>
        <dbReference type="ARBA" id="ARBA00023055"/>
    </source>
</evidence>
<feature type="region of interest" description="Disordered" evidence="10">
    <location>
        <begin position="71"/>
        <end position="142"/>
    </location>
</feature>
<dbReference type="STRING" id="52247.A0A4T0X3P6"/>
<dbReference type="PANTHER" id="PTHR28204:SF1">
    <property type="entry name" value="MITOCHONDRIAL DISTRIBUTION AND MORPHOLOGY PROTEIN 12"/>
    <property type="match status" value="1"/>
</dbReference>
<reference evidence="12 13" key="1">
    <citation type="journal article" date="2019" name="Front. Genet.">
        <title>Whole-Genome Sequencing of the Opportunistic Yeast Pathogen Candida inconspicua Uncovers Its Hybrid Origin.</title>
        <authorList>
            <person name="Mixao V."/>
            <person name="Hansen A.P."/>
            <person name="Saus E."/>
            <person name="Boekhout T."/>
            <person name="Lass-Florl C."/>
            <person name="Gabaldon T."/>
        </authorList>
    </citation>
    <scope>NUCLEOTIDE SEQUENCE [LARGE SCALE GENOMIC DNA]</scope>
    <source>
        <strain evidence="12 13">CBS 180</strain>
    </source>
</reference>
<evidence type="ECO:0000256" key="1">
    <source>
        <dbReference type="ARBA" id="ARBA00004370"/>
    </source>
</evidence>
<evidence type="ECO:0000256" key="7">
    <source>
        <dbReference type="ARBA" id="ARBA00023128"/>
    </source>
</evidence>
<dbReference type="GO" id="GO:0008289">
    <property type="term" value="F:lipid binding"/>
    <property type="evidence" value="ECO:0007669"/>
    <property type="project" value="UniProtKB-KW"/>
</dbReference>
<sequence length="537" mass="60223">MSFNVQWENICNDDVLAEHLRDFLNSKLAVVNLPHYLSNLQVVGFKFGDAAPEITIRDINVPFEEFYDALKEEEGEGEEEEEEVGGESESNVAQPSGTVRNIHSIPLTPRREGSPFGLPLPSPTTSVQGTGSTSTLPFTKNPFLIPRNNSGMVQMRQFGVGLANFGVGTPGAIGNAANGKNHDSVGVGVSSVALDYNNSSMSQMESESDYFQHNESYSKYNDVIHNVSDTSTDLITGDIERDRGMDVQFSVDVDWDSHIYIEITCDLLVNYPALEFIRLPVRLKITDVKIHSLLIVAYIEKRVFLSFLCDIDDDDDNDDEDNGESDRDKDNLTTGMSKLNLESRQNSKNNGRHVREQKKGKDRIDIIQDMNIEGEIGSGAEFNSEVWSDQMAMDADGNGLVLRNIGKIENFLLGTLRSLLIDELGWPDWIELDFNESEEEETESGHDKEETEDEFDGSENFAKDKTVDMEQALISDGEVDNDVIVRPNRRVSRRESRIRRERATRPDSYGDTESVYSHESYFTNGTDTTGSHSDDEY</sequence>
<evidence type="ECO:0000256" key="2">
    <source>
        <dbReference type="ARBA" id="ARBA00022448"/>
    </source>
</evidence>
<keyword evidence="8 9" id="KW-0472">Membrane</keyword>
<dbReference type="InterPro" id="IPR031468">
    <property type="entry name" value="SMP_LBD"/>
</dbReference>
<comment type="subcellular location">
    <subcellularLocation>
        <location evidence="1">Membrane</location>
    </subcellularLocation>
    <subcellularLocation>
        <location evidence="9">Mitochondrion outer membrane</location>
        <topology evidence="9">Peripheral membrane protein</topology>
        <orientation evidence="9">Cytoplasmic side</orientation>
    </subcellularLocation>
    <subcellularLocation>
        <location evidence="9">Endoplasmic reticulum membrane</location>
        <topology evidence="9">Peripheral membrane protein</topology>
        <orientation evidence="9">Cytoplasmic side</orientation>
    </subcellularLocation>
    <text evidence="9">The ERMES/MDM complex localizes to a few discrete foci (around 10 per single cell), that represent mitochondria-endoplasmic reticulum junctions. These foci are often found next to mtDNA nucleoids.</text>
</comment>
<dbReference type="GO" id="GO:0045040">
    <property type="term" value="P:protein insertion into mitochondrial outer membrane"/>
    <property type="evidence" value="ECO:0007669"/>
    <property type="project" value="UniProtKB-UniRule"/>
</dbReference>
<feature type="domain" description="SMP-LTD" evidence="11">
    <location>
        <begin position="1"/>
        <end position="435"/>
    </location>
</feature>
<feature type="region of interest" description="Disordered" evidence="10">
    <location>
        <begin position="436"/>
        <end position="465"/>
    </location>
</feature>
<protein>
    <recommendedName>
        <fullName evidence="9">Mitochondrial distribution and morphology protein 12</fullName>
    </recommendedName>
    <alternativeName>
        <fullName evidence="9">Mitochondrial inheritance component MDM12</fullName>
    </alternativeName>
</protein>
<dbReference type="PANTHER" id="PTHR28204">
    <property type="entry name" value="MITOCHONDRIAL DISTRIBUTION AND MORPHOLOGY PROTEIN 12"/>
    <property type="match status" value="1"/>
</dbReference>
<name>A0A4T0X3P6_9ASCO</name>
<keyword evidence="7 9" id="KW-0496">Mitochondrion</keyword>
<feature type="region of interest" description="Disordered" evidence="10">
    <location>
        <begin position="484"/>
        <end position="537"/>
    </location>
</feature>
<dbReference type="InterPro" id="IPR027532">
    <property type="entry name" value="Mdm12"/>
</dbReference>
<comment type="function">
    <text evidence="9">Component of the ERMES/MDM complex, which serves as a molecular tether to connect the endoplasmic reticulum (ER) and mitochondria. Components of this complex are involved in the control of mitochondrial shape and protein biogenesis, and function in nonvesicular lipid trafficking between the ER and mitochondria. MDM12 is required for the interaction of the ER-resident membrane protein MMM1 and the outer mitochondrial membrane-resident beta-barrel protein MDM10. The MDM12-MMM1 subcomplex functions in the major beta-barrel assembly pathway that is responsible for biogenesis of all mitochondrial outer membrane beta-barrel proteins, and acts in a late step after the SAM complex. The MDM10-MDM12-MMM1 subcomplex further acts in the TOM40-specific pathway after the action of the MDM12-MMM1 complex. Essential for establishing and maintaining the structure of mitochondria and maintenance of mtDNA nucleoids.</text>
</comment>
<evidence type="ECO:0000313" key="13">
    <source>
        <dbReference type="Proteomes" id="UP000307173"/>
    </source>
</evidence>
<dbReference type="EMBL" id="SELW01000307">
    <property type="protein sequence ID" value="TID29482.1"/>
    <property type="molecule type" value="Genomic_DNA"/>
</dbReference>
<feature type="compositionally biased region" description="Low complexity" evidence="10">
    <location>
        <begin position="123"/>
        <end position="135"/>
    </location>
</feature>
<dbReference type="AlphaFoldDB" id="A0A4T0X3P6"/>
<evidence type="ECO:0000256" key="4">
    <source>
        <dbReference type="ARBA" id="ARBA00022824"/>
    </source>
</evidence>
<dbReference type="OrthoDB" id="3356905at2759"/>
<comment type="subunit">
    <text evidence="9">Component of the ER-mitochondria encounter structure (ERMES) or MDM complex, composed of MMM1, MDM10, MDM12 and MDM34. A MMM1 homodimer associates with one molecule of MDM12 on each side in a pairwise head-to-tail manner, and the SMP-LTD domains of MMM1 and MDM12 generate a continuous hydrophobic tunnel for phospholipid trafficking.</text>
</comment>
<feature type="compositionally biased region" description="Polar residues" evidence="10">
    <location>
        <begin position="91"/>
        <end position="101"/>
    </location>
</feature>
<feature type="compositionally biased region" description="Acidic residues" evidence="10">
    <location>
        <begin position="71"/>
        <end position="86"/>
    </location>
</feature>
<feature type="compositionally biased region" description="Polar residues" evidence="10">
    <location>
        <begin position="332"/>
        <end position="349"/>
    </location>
</feature>
<feature type="compositionally biased region" description="Basic residues" evidence="10">
    <location>
        <begin position="487"/>
        <end position="502"/>
    </location>
</feature>
<dbReference type="HAMAP" id="MF_03104">
    <property type="entry name" value="Mdm12"/>
    <property type="match status" value="1"/>
</dbReference>
<evidence type="ECO:0000256" key="10">
    <source>
        <dbReference type="SAM" id="MobiDB-lite"/>
    </source>
</evidence>
<keyword evidence="2" id="KW-0813">Transport</keyword>
<keyword evidence="6" id="KW-0446">Lipid-binding</keyword>
<gene>
    <name evidence="9" type="primary">MDM12</name>
    <name evidence="12" type="ORF">CANINC_001937</name>
</gene>
<organism evidence="12 13">
    <name type="scientific">Pichia inconspicua</name>
    <dbReference type="NCBI Taxonomy" id="52247"/>
    <lineage>
        <taxon>Eukaryota</taxon>
        <taxon>Fungi</taxon>
        <taxon>Dikarya</taxon>
        <taxon>Ascomycota</taxon>
        <taxon>Saccharomycotina</taxon>
        <taxon>Pichiomycetes</taxon>
        <taxon>Pichiales</taxon>
        <taxon>Pichiaceae</taxon>
        <taxon>Pichia</taxon>
    </lineage>
</organism>
<dbReference type="GO" id="GO:1990456">
    <property type="term" value="P:mitochondrion-endoplasmic reticulum membrane tethering"/>
    <property type="evidence" value="ECO:0007669"/>
    <property type="project" value="TreeGrafter"/>
</dbReference>
<evidence type="ECO:0000256" key="8">
    <source>
        <dbReference type="ARBA" id="ARBA00023136"/>
    </source>
</evidence>
<evidence type="ECO:0000259" key="11">
    <source>
        <dbReference type="PROSITE" id="PS51847"/>
    </source>
</evidence>
<keyword evidence="13" id="KW-1185">Reference proteome</keyword>
<comment type="caution">
    <text evidence="12">The sequence shown here is derived from an EMBL/GenBank/DDBJ whole genome shotgun (WGS) entry which is preliminary data.</text>
</comment>
<dbReference type="GO" id="GO:0005789">
    <property type="term" value="C:endoplasmic reticulum membrane"/>
    <property type="evidence" value="ECO:0007669"/>
    <property type="project" value="UniProtKB-SubCell"/>
</dbReference>
<comment type="similarity">
    <text evidence="9">Belongs to the MDM12 family.</text>
</comment>
<evidence type="ECO:0000256" key="9">
    <source>
        <dbReference type="HAMAP-Rule" id="MF_03104"/>
    </source>
</evidence>
<dbReference type="GO" id="GO:0015914">
    <property type="term" value="P:phospholipid transport"/>
    <property type="evidence" value="ECO:0007669"/>
    <property type="project" value="TreeGrafter"/>
</dbReference>
<evidence type="ECO:0000256" key="6">
    <source>
        <dbReference type="ARBA" id="ARBA00023121"/>
    </source>
</evidence>
<dbReference type="GO" id="GO:0032865">
    <property type="term" value="C:ERMES complex"/>
    <property type="evidence" value="ECO:0007669"/>
    <property type="project" value="UniProtKB-UniRule"/>
</dbReference>
<proteinExistence type="inferred from homology"/>
<evidence type="ECO:0000256" key="3">
    <source>
        <dbReference type="ARBA" id="ARBA00022787"/>
    </source>
</evidence>
<keyword evidence="3 9" id="KW-1000">Mitochondrion outer membrane</keyword>